<dbReference type="AlphaFoldDB" id="A0A3B5B814"/>
<dbReference type="GO" id="GO:0005737">
    <property type="term" value="C:cytoplasm"/>
    <property type="evidence" value="ECO:0007669"/>
    <property type="project" value="TreeGrafter"/>
</dbReference>
<dbReference type="GO" id="GO:0005634">
    <property type="term" value="C:nucleus"/>
    <property type="evidence" value="ECO:0007669"/>
    <property type="project" value="TreeGrafter"/>
</dbReference>
<evidence type="ECO:0000313" key="2">
    <source>
        <dbReference type="Ensembl" id="ENSSPAP00000029225.1"/>
    </source>
</evidence>
<name>A0A3B5B814_9TELE</name>
<dbReference type="Ensembl" id="ENSSPAT00000029694.1">
    <property type="protein sequence ID" value="ENSSPAP00000029225.1"/>
    <property type="gene ID" value="ENSSPAG00000021974.1"/>
</dbReference>
<reference evidence="2" key="1">
    <citation type="submission" date="2023-09" db="UniProtKB">
        <authorList>
            <consortium name="Ensembl"/>
        </authorList>
    </citation>
    <scope>IDENTIFICATION</scope>
</reference>
<proteinExistence type="predicted"/>
<sequence>VRMTEQPANVDKKVGQCLVSNWVEERATAALDTNETKTHIQRHGHKGILTIDQESTMEAMTTLRAAYAAPKSPGVRMRGTCLCLSPAKKLQAERNPPIPKTDYSSTTQSDFCVEGFVPLTPETTQAISFWSENYQRIQGVTAAQTSRAPFGKSTKFSTPIGERLDEPELPADD</sequence>
<evidence type="ECO:0008006" key="3">
    <source>
        <dbReference type="Google" id="ProtNLM"/>
    </source>
</evidence>
<feature type="region of interest" description="Disordered" evidence="1">
    <location>
        <begin position="141"/>
        <end position="173"/>
    </location>
</feature>
<dbReference type="Pfam" id="PF22584">
    <property type="entry name" value="CFAP143"/>
    <property type="match status" value="1"/>
</dbReference>
<dbReference type="InterPro" id="IPR026124">
    <property type="entry name" value="Sperm-assoc_Ag8"/>
</dbReference>
<accession>A0A3B5B814</accession>
<dbReference type="GO" id="GO:0045944">
    <property type="term" value="P:positive regulation of transcription by RNA polymerase II"/>
    <property type="evidence" value="ECO:0007669"/>
    <property type="project" value="TreeGrafter"/>
</dbReference>
<dbReference type="PANTHER" id="PTHR15510:SF5">
    <property type="entry name" value="SPERM-ASSOCIATED ANTIGEN 8"/>
    <property type="match status" value="1"/>
</dbReference>
<dbReference type="GO" id="GO:0008017">
    <property type="term" value="F:microtubule binding"/>
    <property type="evidence" value="ECO:0007669"/>
    <property type="project" value="InterPro"/>
</dbReference>
<dbReference type="GeneTree" id="ENSGT00640000091617"/>
<dbReference type="STRING" id="144197.ENSSPAP00000029225"/>
<dbReference type="PANTHER" id="PTHR15510">
    <property type="entry name" value="SPERM-ASSOCIATED ANTIGEN 8"/>
    <property type="match status" value="1"/>
</dbReference>
<evidence type="ECO:0000256" key="1">
    <source>
        <dbReference type="SAM" id="MobiDB-lite"/>
    </source>
</evidence>
<organism evidence="2">
    <name type="scientific">Stegastes partitus</name>
    <name type="common">bicolor damselfish</name>
    <dbReference type="NCBI Taxonomy" id="144197"/>
    <lineage>
        <taxon>Eukaryota</taxon>
        <taxon>Metazoa</taxon>
        <taxon>Chordata</taxon>
        <taxon>Craniata</taxon>
        <taxon>Vertebrata</taxon>
        <taxon>Euteleostomi</taxon>
        <taxon>Actinopterygii</taxon>
        <taxon>Neopterygii</taxon>
        <taxon>Teleostei</taxon>
        <taxon>Neoteleostei</taxon>
        <taxon>Acanthomorphata</taxon>
        <taxon>Ovalentaria</taxon>
        <taxon>Pomacentridae</taxon>
        <taxon>Stegastes</taxon>
    </lineage>
</organism>
<protein>
    <recommendedName>
        <fullName evidence="3">Sperm associated antigen 8</fullName>
    </recommendedName>
</protein>